<keyword evidence="2" id="KW-1185">Reference proteome</keyword>
<evidence type="ECO:0000313" key="1">
    <source>
        <dbReference type="EMBL" id="OIJ12804.1"/>
    </source>
</evidence>
<dbReference type="Proteomes" id="UP000180098">
    <property type="component" value="Unassembled WGS sequence"/>
</dbReference>
<evidence type="ECO:0000313" key="2">
    <source>
        <dbReference type="Proteomes" id="UP000180098"/>
    </source>
</evidence>
<dbReference type="UniPathway" id="UPA00148">
    <property type="reaction ID" value="UER00236"/>
</dbReference>
<sequence>MQLVIGGAYSGKRTIVKQKSQSLCWISSYQGDRLDDWPQKWIPRTTLVLEGWEKWVAIEITHQQGDDIIREKFKVALKALKEEGLKRGEEIVLIMLETGRGIVPMTREDRRLRDLSGWLAQDAVEMSDEVFYIWHGLERRLK</sequence>
<dbReference type="EMBL" id="MLQQ01000018">
    <property type="protein sequence ID" value="OIJ12804.1"/>
    <property type="molecule type" value="Genomic_DNA"/>
</dbReference>
<dbReference type="SUPFAM" id="SSF52540">
    <property type="entry name" value="P-loop containing nucleoside triphosphate hydrolases"/>
    <property type="match status" value="1"/>
</dbReference>
<accession>A0A1S2LKF9</accession>
<name>A0A1S2LKF9_9BACI</name>
<dbReference type="Pfam" id="PF02283">
    <property type="entry name" value="CobU"/>
    <property type="match status" value="1"/>
</dbReference>
<dbReference type="InterPro" id="IPR003203">
    <property type="entry name" value="CobU/CobP"/>
</dbReference>
<gene>
    <name evidence="1" type="ORF">BKP35_09500</name>
</gene>
<dbReference type="GO" id="GO:0043752">
    <property type="term" value="F:adenosylcobinamide kinase activity"/>
    <property type="evidence" value="ECO:0007669"/>
    <property type="project" value="InterPro"/>
</dbReference>
<proteinExistence type="predicted"/>
<dbReference type="GO" id="GO:0000166">
    <property type="term" value="F:nucleotide binding"/>
    <property type="evidence" value="ECO:0007669"/>
    <property type="project" value="InterPro"/>
</dbReference>
<comment type="caution">
    <text evidence="1">The sequence shown here is derived from an EMBL/GenBank/DDBJ whole genome shotgun (WGS) entry which is preliminary data.</text>
</comment>
<protein>
    <submittedName>
        <fullName evidence="1">Uncharacterized protein</fullName>
    </submittedName>
</protein>
<dbReference type="AlphaFoldDB" id="A0A1S2LKF9"/>
<dbReference type="InterPro" id="IPR027417">
    <property type="entry name" value="P-loop_NTPase"/>
</dbReference>
<dbReference type="OrthoDB" id="1766664at2"/>
<reference evidence="1 2" key="1">
    <citation type="submission" date="2016-10" db="EMBL/GenBank/DDBJ databases">
        <title>Draft genome sequences of four alkaliphilic bacteria belonging to the Anaerobacillus genus.</title>
        <authorList>
            <person name="Bassil N.M."/>
            <person name="Lloyd J.R."/>
        </authorList>
    </citation>
    <scope>NUCLEOTIDE SEQUENCE [LARGE SCALE GENOMIC DNA]</scope>
    <source>
        <strain evidence="1 2">DSM 15340</strain>
    </source>
</reference>
<dbReference type="GO" id="GO:0009236">
    <property type="term" value="P:cobalamin biosynthetic process"/>
    <property type="evidence" value="ECO:0007669"/>
    <property type="project" value="UniProtKB-UniPathway"/>
</dbReference>
<dbReference type="Gene3D" id="3.40.50.300">
    <property type="entry name" value="P-loop containing nucleotide triphosphate hydrolases"/>
    <property type="match status" value="1"/>
</dbReference>
<organism evidence="1 2">
    <name type="scientific">Anaerobacillus arseniciselenatis</name>
    <dbReference type="NCBI Taxonomy" id="85682"/>
    <lineage>
        <taxon>Bacteria</taxon>
        <taxon>Bacillati</taxon>
        <taxon>Bacillota</taxon>
        <taxon>Bacilli</taxon>
        <taxon>Bacillales</taxon>
        <taxon>Bacillaceae</taxon>
        <taxon>Anaerobacillus</taxon>
    </lineage>
</organism>
<dbReference type="RefSeq" id="WP_071313111.1">
    <property type="nucleotide sequence ID" value="NZ_MLQQ01000018.1"/>
</dbReference>